<protein>
    <recommendedName>
        <fullName evidence="5">Secreted protein</fullName>
    </recommendedName>
</protein>
<comment type="caution">
    <text evidence="3">The sequence shown here is derived from an EMBL/GenBank/DDBJ whole genome shotgun (WGS) entry which is preliminary data.</text>
</comment>
<feature type="compositionally biased region" description="Polar residues" evidence="1">
    <location>
        <begin position="80"/>
        <end position="89"/>
    </location>
</feature>
<feature type="region of interest" description="Disordered" evidence="1">
    <location>
        <begin position="29"/>
        <end position="98"/>
    </location>
</feature>
<feature type="compositionally biased region" description="Basic and acidic residues" evidence="1">
    <location>
        <begin position="65"/>
        <end position="76"/>
    </location>
</feature>
<feature type="signal peptide" evidence="2">
    <location>
        <begin position="1"/>
        <end position="21"/>
    </location>
</feature>
<feature type="compositionally biased region" description="Basic and acidic residues" evidence="1">
    <location>
        <begin position="46"/>
        <end position="57"/>
    </location>
</feature>
<keyword evidence="2" id="KW-0732">Signal</keyword>
<evidence type="ECO:0000313" key="4">
    <source>
        <dbReference type="Proteomes" id="UP000075260"/>
    </source>
</evidence>
<evidence type="ECO:0000256" key="2">
    <source>
        <dbReference type="SAM" id="SignalP"/>
    </source>
</evidence>
<dbReference type="AlphaFoldDB" id="A0A150QJ21"/>
<name>A0A150QJ21_SORCE</name>
<dbReference type="Proteomes" id="UP000075260">
    <property type="component" value="Unassembled WGS sequence"/>
</dbReference>
<evidence type="ECO:0000313" key="3">
    <source>
        <dbReference type="EMBL" id="KYF67971.1"/>
    </source>
</evidence>
<gene>
    <name evidence="3" type="ORF">BE15_29405</name>
</gene>
<reference evidence="3 4" key="1">
    <citation type="submission" date="2014-02" db="EMBL/GenBank/DDBJ databases">
        <title>The small core and large imbalanced accessory genome model reveals a collaborative survival strategy of Sorangium cellulosum strains in nature.</title>
        <authorList>
            <person name="Han K."/>
            <person name="Peng R."/>
            <person name="Blom J."/>
            <person name="Li Y.-Z."/>
        </authorList>
    </citation>
    <scope>NUCLEOTIDE SEQUENCE [LARGE SCALE GENOMIC DNA]</scope>
    <source>
        <strain evidence="3 4">So0008-312</strain>
    </source>
</reference>
<organism evidence="3 4">
    <name type="scientific">Sorangium cellulosum</name>
    <name type="common">Polyangium cellulosum</name>
    <dbReference type="NCBI Taxonomy" id="56"/>
    <lineage>
        <taxon>Bacteria</taxon>
        <taxon>Pseudomonadati</taxon>
        <taxon>Myxococcota</taxon>
        <taxon>Polyangia</taxon>
        <taxon>Polyangiales</taxon>
        <taxon>Polyangiaceae</taxon>
        <taxon>Sorangium</taxon>
    </lineage>
</organism>
<proteinExistence type="predicted"/>
<accession>A0A150QJ21</accession>
<dbReference type="EMBL" id="JEMA01000602">
    <property type="protein sequence ID" value="KYF67971.1"/>
    <property type="molecule type" value="Genomic_DNA"/>
</dbReference>
<feature type="chain" id="PRO_5007567008" description="Secreted protein" evidence="2">
    <location>
        <begin position="22"/>
        <end position="207"/>
    </location>
</feature>
<evidence type="ECO:0008006" key="5">
    <source>
        <dbReference type="Google" id="ProtNLM"/>
    </source>
</evidence>
<sequence length="207" mass="22395">MSWLRMASVALVGAAAGIAAAVVAGKNELPSAPEPVADVARAPASEPDRGRRPRTDEAMTSARLARLEEELAELRGQEAPQPQDSSTDQAVDDEAESARVQERFATALQDFERAQVDPTWAPQASKSLRTDLGALSERLGFDLEDVECKDRRCVAQLRWATHQKSVQQFAAVAHSKYSVNCAIDIVLKRPDGEAANVANPVIFSNCQ</sequence>
<evidence type="ECO:0000256" key="1">
    <source>
        <dbReference type="SAM" id="MobiDB-lite"/>
    </source>
</evidence>